<gene>
    <name evidence="1" type="ORF">EKO27_g8501</name>
</gene>
<evidence type="ECO:0000313" key="2">
    <source>
        <dbReference type="Proteomes" id="UP000286045"/>
    </source>
</evidence>
<dbReference type="Proteomes" id="UP000286045">
    <property type="component" value="Unassembled WGS sequence"/>
</dbReference>
<protein>
    <submittedName>
        <fullName evidence="1">Uncharacterized protein</fullName>
    </submittedName>
</protein>
<name>A0A439CX53_9PEZI</name>
<comment type="caution">
    <text evidence="1">The sequence shown here is derived from an EMBL/GenBank/DDBJ whole genome shotgun (WGS) entry which is preliminary data.</text>
</comment>
<reference evidence="1 2" key="1">
    <citation type="submission" date="2018-12" db="EMBL/GenBank/DDBJ databases">
        <title>Draft genome sequence of Xylaria grammica IHI A82.</title>
        <authorList>
            <person name="Buettner E."/>
            <person name="Kellner H."/>
        </authorList>
    </citation>
    <scope>NUCLEOTIDE SEQUENCE [LARGE SCALE GENOMIC DNA]</scope>
    <source>
        <strain evidence="1 2">IHI A82</strain>
    </source>
</reference>
<evidence type="ECO:0000313" key="1">
    <source>
        <dbReference type="EMBL" id="RWA06601.1"/>
    </source>
</evidence>
<organism evidence="1 2">
    <name type="scientific">Xylaria grammica</name>
    <dbReference type="NCBI Taxonomy" id="363999"/>
    <lineage>
        <taxon>Eukaryota</taxon>
        <taxon>Fungi</taxon>
        <taxon>Dikarya</taxon>
        <taxon>Ascomycota</taxon>
        <taxon>Pezizomycotina</taxon>
        <taxon>Sordariomycetes</taxon>
        <taxon>Xylariomycetidae</taxon>
        <taxon>Xylariales</taxon>
        <taxon>Xylariaceae</taxon>
        <taxon>Xylaria</taxon>
    </lineage>
</organism>
<dbReference type="EMBL" id="RYZI01000323">
    <property type="protein sequence ID" value="RWA06601.1"/>
    <property type="molecule type" value="Genomic_DNA"/>
</dbReference>
<dbReference type="AlphaFoldDB" id="A0A439CX53"/>
<accession>A0A439CX53</accession>
<sequence length="461" mass="51615">MPSPFKDSHIPLEVIHCVCELLVPGVVPTRAAIPVQRTPRSKEIQVEYSALYSLTLVSHRLSGVAKIYLYRNLIITTPQEMVCLLRTLHGNPNLCRYPRYLANLVDLMDVTMQAPTIAAIQRHFPGLRDIVMDPARRYPPELKGRKNRRLRSAQPLWTHEMLRTLHILVTVLPSNKAVPEELTQSPDIAFLPPSADLPAGFDNPRTLRVQHGGNGHAIVGHLDQFQLYFTPYVENGCLVTDLRFLSLGNIQGYESKGHFSISFDSYDPANVQEALEPVAASLKKLHLRVNSTGPISFLDFHSLETLIIGHEVVTEKIGFNWMLPLVIIPRMPNLTLASLLPRTLTSLTLINETVVHPNPALDDHVWHYNDAGEKFVADSEKLLQAWLSAGLKAFSQTCQTLPNLKTVTVIQPFGRKPKLQGPYPIHLKLGDMDGFNAAGVCFSVEVVIFNRTFGEDFEWGP</sequence>
<keyword evidence="2" id="KW-1185">Reference proteome</keyword>
<proteinExistence type="predicted"/>